<dbReference type="InterPro" id="IPR021215">
    <property type="entry name" value="DUF2752"/>
</dbReference>
<feature type="transmembrane region" description="Helical" evidence="1">
    <location>
        <begin position="44"/>
        <end position="65"/>
    </location>
</feature>
<feature type="transmembrane region" description="Helical" evidence="1">
    <location>
        <begin position="123"/>
        <end position="147"/>
    </location>
</feature>
<protein>
    <submittedName>
        <fullName evidence="2">Uncharacterized protein</fullName>
    </submittedName>
</protein>
<sequence length="317" mass="34564">GHGTHTRLGLPSCSWVVAFDAPCPTCGMTTAVTHAANGDLIGSFLVQPAGAIFSLVAAVALWCGLHGAITGAETVRQSTKIFRGRTWWLIGGILLAAWAYKMAVFESSQVGGRMTGSCSARSIAVVSLLLACVTASGCNIVGFFGAIEAERRRSGTITVERVYDGLEAERVAVIVDVSREIDMVSPQIAPAILGEIIARLQANAGVESIVPARDIQRVLYDEPGLLDRTFDEIAARFDYVWSGQAAGNLLVIEADSYLEDDVRLEQYVNVTFPDQPNTTIDDLSAEDVASQLLWRFANRSSWFFYDHKERYPEYQEY</sequence>
<proteinExistence type="predicted"/>
<keyword evidence="3" id="KW-1185">Reference proteome</keyword>
<comment type="caution">
    <text evidence="2">The sequence shown here is derived from an EMBL/GenBank/DDBJ whole genome shotgun (WGS) entry which is preliminary data.</text>
</comment>
<dbReference type="Pfam" id="PF10825">
    <property type="entry name" value="DUF2752"/>
    <property type="match status" value="1"/>
</dbReference>
<dbReference type="EMBL" id="CAXAMM010009414">
    <property type="protein sequence ID" value="CAK9020268.1"/>
    <property type="molecule type" value="Genomic_DNA"/>
</dbReference>
<dbReference type="Proteomes" id="UP001642464">
    <property type="component" value="Unassembled WGS sequence"/>
</dbReference>
<evidence type="ECO:0000256" key="1">
    <source>
        <dbReference type="SAM" id="Phobius"/>
    </source>
</evidence>
<keyword evidence="1" id="KW-1133">Transmembrane helix</keyword>
<gene>
    <name evidence="2" type="ORF">SCF082_LOCUS14851</name>
</gene>
<feature type="non-terminal residue" evidence="2">
    <location>
        <position position="1"/>
    </location>
</feature>
<keyword evidence="1" id="KW-0812">Transmembrane</keyword>
<organism evidence="2 3">
    <name type="scientific">Durusdinium trenchii</name>
    <dbReference type="NCBI Taxonomy" id="1381693"/>
    <lineage>
        <taxon>Eukaryota</taxon>
        <taxon>Sar</taxon>
        <taxon>Alveolata</taxon>
        <taxon>Dinophyceae</taxon>
        <taxon>Suessiales</taxon>
        <taxon>Symbiodiniaceae</taxon>
        <taxon>Durusdinium</taxon>
    </lineage>
</organism>
<reference evidence="2 3" key="1">
    <citation type="submission" date="2024-02" db="EMBL/GenBank/DDBJ databases">
        <authorList>
            <person name="Chen Y."/>
            <person name="Shah S."/>
            <person name="Dougan E. K."/>
            <person name="Thang M."/>
            <person name="Chan C."/>
        </authorList>
    </citation>
    <scope>NUCLEOTIDE SEQUENCE [LARGE SCALE GENOMIC DNA]</scope>
</reference>
<evidence type="ECO:0000313" key="2">
    <source>
        <dbReference type="EMBL" id="CAK9020268.1"/>
    </source>
</evidence>
<feature type="transmembrane region" description="Helical" evidence="1">
    <location>
        <begin position="86"/>
        <end position="103"/>
    </location>
</feature>
<keyword evidence="1" id="KW-0472">Membrane</keyword>
<accession>A0ABP0K1T6</accession>
<name>A0ABP0K1T6_9DINO</name>
<evidence type="ECO:0000313" key="3">
    <source>
        <dbReference type="Proteomes" id="UP001642464"/>
    </source>
</evidence>